<dbReference type="PRINTS" id="PR01023">
    <property type="entry name" value="NAFLGMOTY"/>
</dbReference>
<feature type="compositionally biased region" description="Pro residues" evidence="5">
    <location>
        <begin position="46"/>
        <end position="64"/>
    </location>
</feature>
<evidence type="ECO:0000313" key="8">
    <source>
        <dbReference type="Proteomes" id="UP000199072"/>
    </source>
</evidence>
<dbReference type="OrthoDB" id="9782229at2"/>
<sequence length="177" mass="19071">MKFLRTPFVPLIIALLAISVLSCKSKKLVQKPAPVETEATYAPKTTPAPKPAAAPTPAPAPAPSKPDYNFSNIQFEFNSAVLKTGSYQALDKAAAEMKKDKTVKFVLNGNSSAEGTDQRNMELSIERANSVKLYLVNSGVTGDNLNIKGLGESNPVADNKTEEGRVLNRRVEIKLAQ</sequence>
<evidence type="ECO:0000256" key="1">
    <source>
        <dbReference type="ARBA" id="ARBA00004442"/>
    </source>
</evidence>
<organism evidence="7 8">
    <name type="scientific">Mucilaginibacter pineti</name>
    <dbReference type="NCBI Taxonomy" id="1391627"/>
    <lineage>
        <taxon>Bacteria</taxon>
        <taxon>Pseudomonadati</taxon>
        <taxon>Bacteroidota</taxon>
        <taxon>Sphingobacteriia</taxon>
        <taxon>Sphingobacteriales</taxon>
        <taxon>Sphingobacteriaceae</taxon>
        <taxon>Mucilaginibacter</taxon>
    </lineage>
</organism>
<keyword evidence="8" id="KW-1185">Reference proteome</keyword>
<dbReference type="InterPro" id="IPR050330">
    <property type="entry name" value="Bact_OuterMem_StrucFunc"/>
</dbReference>
<evidence type="ECO:0000313" key="7">
    <source>
        <dbReference type="EMBL" id="SDD25469.1"/>
    </source>
</evidence>
<dbReference type="PROSITE" id="PS51123">
    <property type="entry name" value="OMPA_2"/>
    <property type="match status" value="1"/>
</dbReference>
<gene>
    <name evidence="7" type="ORF">SAMN05216464_101220</name>
</gene>
<dbReference type="InterPro" id="IPR006665">
    <property type="entry name" value="OmpA-like"/>
</dbReference>
<dbReference type="STRING" id="1391627.SAMN05216464_101220"/>
<protein>
    <submittedName>
        <fullName evidence="7">OmpA-OmpF porin, OOP family</fullName>
    </submittedName>
</protein>
<dbReference type="PANTHER" id="PTHR30329">
    <property type="entry name" value="STATOR ELEMENT OF FLAGELLAR MOTOR COMPLEX"/>
    <property type="match status" value="1"/>
</dbReference>
<dbReference type="SUPFAM" id="SSF103088">
    <property type="entry name" value="OmpA-like"/>
    <property type="match status" value="1"/>
</dbReference>
<dbReference type="CDD" id="cd07185">
    <property type="entry name" value="OmpA_C-like"/>
    <property type="match status" value="1"/>
</dbReference>
<proteinExistence type="predicted"/>
<dbReference type="GO" id="GO:0009279">
    <property type="term" value="C:cell outer membrane"/>
    <property type="evidence" value="ECO:0007669"/>
    <property type="project" value="UniProtKB-SubCell"/>
</dbReference>
<dbReference type="Pfam" id="PF00691">
    <property type="entry name" value="OmpA"/>
    <property type="match status" value="1"/>
</dbReference>
<evidence type="ECO:0000256" key="5">
    <source>
        <dbReference type="SAM" id="MobiDB-lite"/>
    </source>
</evidence>
<dbReference type="Gene3D" id="3.30.1330.60">
    <property type="entry name" value="OmpA-like domain"/>
    <property type="match status" value="1"/>
</dbReference>
<dbReference type="PROSITE" id="PS51257">
    <property type="entry name" value="PROKAR_LIPOPROTEIN"/>
    <property type="match status" value="1"/>
</dbReference>
<dbReference type="InterPro" id="IPR036737">
    <property type="entry name" value="OmpA-like_sf"/>
</dbReference>
<evidence type="ECO:0000259" key="6">
    <source>
        <dbReference type="PROSITE" id="PS51123"/>
    </source>
</evidence>
<dbReference type="Proteomes" id="UP000199072">
    <property type="component" value="Unassembled WGS sequence"/>
</dbReference>
<evidence type="ECO:0000256" key="3">
    <source>
        <dbReference type="ARBA" id="ARBA00023237"/>
    </source>
</evidence>
<dbReference type="PANTHER" id="PTHR30329:SF21">
    <property type="entry name" value="LIPOPROTEIN YIAD-RELATED"/>
    <property type="match status" value="1"/>
</dbReference>
<keyword evidence="3" id="KW-0998">Cell outer membrane</keyword>
<dbReference type="InterPro" id="IPR006664">
    <property type="entry name" value="OMP_bac"/>
</dbReference>
<keyword evidence="2 4" id="KW-0472">Membrane</keyword>
<evidence type="ECO:0000256" key="2">
    <source>
        <dbReference type="ARBA" id="ARBA00023136"/>
    </source>
</evidence>
<name>A0A1G6T8V3_9SPHI</name>
<comment type="subcellular location">
    <subcellularLocation>
        <location evidence="1">Cell outer membrane</location>
    </subcellularLocation>
</comment>
<dbReference type="AlphaFoldDB" id="A0A1G6T8V3"/>
<dbReference type="PRINTS" id="PR01021">
    <property type="entry name" value="OMPADOMAIN"/>
</dbReference>
<dbReference type="EMBL" id="FNAI01000001">
    <property type="protein sequence ID" value="SDD25469.1"/>
    <property type="molecule type" value="Genomic_DNA"/>
</dbReference>
<dbReference type="RefSeq" id="WP_091144958.1">
    <property type="nucleotide sequence ID" value="NZ_FNAI01000001.1"/>
</dbReference>
<evidence type="ECO:0000256" key="4">
    <source>
        <dbReference type="PROSITE-ProRule" id="PRU00473"/>
    </source>
</evidence>
<reference evidence="7 8" key="1">
    <citation type="submission" date="2016-10" db="EMBL/GenBank/DDBJ databases">
        <authorList>
            <person name="de Groot N.N."/>
        </authorList>
    </citation>
    <scope>NUCLEOTIDE SEQUENCE [LARGE SCALE GENOMIC DNA]</scope>
    <source>
        <strain evidence="7 8">47C3B</strain>
    </source>
</reference>
<feature type="domain" description="OmpA-like" evidence="6">
    <location>
        <begin position="62"/>
        <end position="177"/>
    </location>
</feature>
<accession>A0A1G6T8V3</accession>
<feature type="region of interest" description="Disordered" evidence="5">
    <location>
        <begin position="37"/>
        <end position="65"/>
    </location>
</feature>